<proteinExistence type="predicted"/>
<dbReference type="SUPFAM" id="SSF52540">
    <property type="entry name" value="P-loop containing nucleoside triphosphate hydrolases"/>
    <property type="match status" value="1"/>
</dbReference>
<evidence type="ECO:0000259" key="2">
    <source>
        <dbReference type="Pfam" id="PF04471"/>
    </source>
</evidence>
<evidence type="ECO:0000313" key="5">
    <source>
        <dbReference type="Proteomes" id="UP000282977"/>
    </source>
</evidence>
<feature type="domain" description="Restriction endonuclease type IV Mrr" evidence="2">
    <location>
        <begin position="6"/>
        <end position="122"/>
    </location>
</feature>
<accession>A0A437J4T6</accession>
<dbReference type="EMBL" id="RZUL01000006">
    <property type="protein sequence ID" value="RVT39692.1"/>
    <property type="molecule type" value="Genomic_DNA"/>
</dbReference>
<reference evidence="4 5" key="1">
    <citation type="submission" date="2019-01" db="EMBL/GenBank/DDBJ databases">
        <authorList>
            <person name="Chen W.-M."/>
        </authorList>
    </citation>
    <scope>NUCLEOTIDE SEQUENCE [LARGE SCALE GENOMIC DNA]</scope>
    <source>
        <strain evidence="4 5">TLA-22</strain>
    </source>
</reference>
<protein>
    <submittedName>
        <fullName evidence="4">NACHT domain-containing protein</fullName>
    </submittedName>
</protein>
<evidence type="ECO:0000259" key="3">
    <source>
        <dbReference type="Pfam" id="PF05729"/>
    </source>
</evidence>
<dbReference type="InterPro" id="IPR027417">
    <property type="entry name" value="P-loop_NTPase"/>
</dbReference>
<dbReference type="GO" id="GO:0004519">
    <property type="term" value="F:endonuclease activity"/>
    <property type="evidence" value="ECO:0007669"/>
    <property type="project" value="InterPro"/>
</dbReference>
<comment type="caution">
    <text evidence="4">The sequence shown here is derived from an EMBL/GenBank/DDBJ whole genome shotgun (WGS) entry which is preliminary data.</text>
</comment>
<dbReference type="Pfam" id="PF05729">
    <property type="entry name" value="NACHT"/>
    <property type="match status" value="1"/>
</dbReference>
<dbReference type="Gene3D" id="3.40.50.300">
    <property type="entry name" value="P-loop containing nucleotide triphosphate hydrolases"/>
    <property type="match status" value="1"/>
</dbReference>
<dbReference type="GO" id="GO:0003677">
    <property type="term" value="F:DNA binding"/>
    <property type="evidence" value="ECO:0007669"/>
    <property type="project" value="InterPro"/>
</dbReference>
<dbReference type="PANTHER" id="PTHR46312:SF2">
    <property type="entry name" value="NUCLEOTIDE-BINDING OLIGOMERIZATION DOMAIN-CONTAINING PROTEIN 2-LIKE"/>
    <property type="match status" value="1"/>
</dbReference>
<name>A0A437J4T6_9SPHN</name>
<gene>
    <name evidence="4" type="ORF">ENE74_14945</name>
</gene>
<evidence type="ECO:0000313" key="4">
    <source>
        <dbReference type="EMBL" id="RVT39692.1"/>
    </source>
</evidence>
<dbReference type="InterPro" id="IPR007560">
    <property type="entry name" value="Restrct_endonuc_IV_Mrr"/>
</dbReference>
<dbReference type="OrthoDB" id="2081291at2"/>
<dbReference type="PANTHER" id="PTHR46312">
    <property type="entry name" value="NACHT DOMAIN-CONTAINING PROTEIN"/>
    <property type="match status" value="1"/>
</dbReference>
<organism evidence="4 5">
    <name type="scientific">Sphingobium algorifonticola</name>
    <dbReference type="NCBI Taxonomy" id="2008318"/>
    <lineage>
        <taxon>Bacteria</taxon>
        <taxon>Pseudomonadati</taxon>
        <taxon>Pseudomonadota</taxon>
        <taxon>Alphaproteobacteria</taxon>
        <taxon>Sphingomonadales</taxon>
        <taxon>Sphingomonadaceae</taxon>
        <taxon>Sphingobium</taxon>
    </lineage>
</organism>
<dbReference type="AlphaFoldDB" id="A0A437J4T6"/>
<dbReference type="InterPro" id="IPR007111">
    <property type="entry name" value="NACHT_NTPase"/>
</dbReference>
<feature type="domain" description="NACHT" evidence="3">
    <location>
        <begin position="173"/>
        <end position="349"/>
    </location>
</feature>
<dbReference type="Pfam" id="PF04471">
    <property type="entry name" value="Mrr_cat"/>
    <property type="match status" value="1"/>
</dbReference>
<evidence type="ECO:0000256" key="1">
    <source>
        <dbReference type="SAM" id="MobiDB-lite"/>
    </source>
</evidence>
<sequence length="826" mass="92900">MSTTEQGNGFRDTVAQVLRAAGFTNAETEVQLGHKNADVAAVWLRDEMAGEQRYAFETKAYSGSLKLGECSQFAYDYGPLIMNGTIDQAWLISRGPITPEGRKAAQSQRGLQAMTFAELQRRLLRLDPYLNELAAAHARSRLPEYYVRPETADGEDLEACVTSWLEEADAPPLFVLGPYGKGKSTFANHLAATMATRALEDPTARVPILVRLGEIADEQSLEGLLGKVLASQHRVPGYHFDTFSALNRNGRFLVIYDGFDEMKHGLTPSKFQTVLGELMKLDEGDARILVLGRDTAFHDDVEFRAVIEGIQVTPAGRPIQKPGRRAYRHVEIRGFTPDEARSYVERYFPIRAAEEKEGPATSPQWVEQRVSELISGRFDRLLERPVHAQMLCEIAVHPDQLRPDMSVYELFDSFVHYLLLRELDKRGRDKDFPIDIRRRFNASLAWWLWERGGASTTTLGDIPQSLCDEAARDISHSLQKEEMRRELIQGCLIEKGQQTIYFHRSIQEFLAAEHLIETDLLQRGSYGAGWLQTVTTALTPEVIEFVVAGANISRERRERALKWFDALSDARAARVSLAGFDLFIQLAKSLDGALPAVPDAPFLVWLAFFLRNGGRDFAHRGRNTFAALADMLIDARNADREVQAAILYALARTLFHGRRGQDNTLALAISALIPVQQLKALVGDAAAKKSERQIVRYNEDYLFWSLLRSWRIDRNESDVLTLTIDLMRMHSDAMGVMPDGFDSDIEEPEQTISLPVQALYVALASRQPPVHERDIDAIRPFFNDPKVRNAFAPVEIVHRQTAPVLDTPAAERAPRPKLGIRTRGPR</sequence>
<keyword evidence="5" id="KW-1185">Reference proteome</keyword>
<feature type="region of interest" description="Disordered" evidence="1">
    <location>
        <begin position="805"/>
        <end position="826"/>
    </location>
</feature>
<dbReference type="Proteomes" id="UP000282977">
    <property type="component" value="Unassembled WGS sequence"/>
</dbReference>
<dbReference type="GO" id="GO:0009307">
    <property type="term" value="P:DNA restriction-modification system"/>
    <property type="evidence" value="ECO:0007669"/>
    <property type="project" value="InterPro"/>
</dbReference>